<dbReference type="CDD" id="cd04301">
    <property type="entry name" value="NAT_SF"/>
    <property type="match status" value="1"/>
</dbReference>
<gene>
    <name evidence="2" type="ORF">ALQ95_02733</name>
</gene>
<dbReference type="Proteomes" id="UP000280292">
    <property type="component" value="Unassembled WGS sequence"/>
</dbReference>
<feature type="domain" description="N-acetyltransferase" evidence="1">
    <location>
        <begin position="11"/>
        <end position="153"/>
    </location>
</feature>
<dbReference type="PROSITE" id="PS51186">
    <property type="entry name" value="GNAT"/>
    <property type="match status" value="1"/>
</dbReference>
<dbReference type="AlphaFoldDB" id="A0A3M2W237"/>
<accession>A0A3M2W237</accession>
<reference evidence="2 3" key="1">
    <citation type="submission" date="2018-08" db="EMBL/GenBank/DDBJ databases">
        <title>Recombination of ecologically and evolutionarily significant loci maintains genetic cohesion in the Pseudomonas syringae species complex.</title>
        <authorList>
            <person name="Dillon M."/>
            <person name="Thakur S."/>
            <person name="Almeida R.N.D."/>
            <person name="Weir B.S."/>
            <person name="Guttman D.S."/>
        </authorList>
    </citation>
    <scope>NUCLEOTIDE SEQUENCE [LARGE SCALE GENOMIC DNA]</scope>
    <source>
        <strain evidence="2 3">ICMP 3883</strain>
    </source>
</reference>
<sequence length="153" mass="17350">MLLIRKHEPDSILRTARPEDFEALVALRIEAMRESLERVGRFDPVRARERFREGFSAPDTRYIEVADNRVGFVVVKALADGLVLDHLYIKPDAQGRGIGSAVLRKVFAEADAAASRLRVGALKESDSNRFYLRHGFQLVESGEFDNYYVRPNA</sequence>
<dbReference type="InterPro" id="IPR000182">
    <property type="entry name" value="GNAT_dom"/>
</dbReference>
<evidence type="ECO:0000313" key="3">
    <source>
        <dbReference type="Proteomes" id="UP000280292"/>
    </source>
</evidence>
<dbReference type="EMBL" id="RBNR01000103">
    <property type="protein sequence ID" value="RML45423.1"/>
    <property type="molecule type" value="Genomic_DNA"/>
</dbReference>
<keyword evidence="2" id="KW-0808">Transferase</keyword>
<name>A0A3M2W237_PSESI</name>
<dbReference type="RefSeq" id="WP_122292391.1">
    <property type="nucleotide sequence ID" value="NZ_RBNR01000103.1"/>
</dbReference>
<dbReference type="GO" id="GO:0016747">
    <property type="term" value="F:acyltransferase activity, transferring groups other than amino-acyl groups"/>
    <property type="evidence" value="ECO:0007669"/>
    <property type="project" value="InterPro"/>
</dbReference>
<dbReference type="InterPro" id="IPR016181">
    <property type="entry name" value="Acyl_CoA_acyltransferase"/>
</dbReference>
<evidence type="ECO:0000313" key="2">
    <source>
        <dbReference type="EMBL" id="RML45423.1"/>
    </source>
</evidence>
<dbReference type="Gene3D" id="3.40.630.30">
    <property type="match status" value="1"/>
</dbReference>
<proteinExistence type="predicted"/>
<protein>
    <submittedName>
        <fullName evidence="2">GNAT family acetyltransferase</fullName>
    </submittedName>
</protein>
<comment type="caution">
    <text evidence="2">The sequence shown here is derived from an EMBL/GenBank/DDBJ whole genome shotgun (WGS) entry which is preliminary data.</text>
</comment>
<organism evidence="2 3">
    <name type="scientific">Pseudomonas syringae pv. ribicola</name>
    <dbReference type="NCBI Taxonomy" id="55398"/>
    <lineage>
        <taxon>Bacteria</taxon>
        <taxon>Pseudomonadati</taxon>
        <taxon>Pseudomonadota</taxon>
        <taxon>Gammaproteobacteria</taxon>
        <taxon>Pseudomonadales</taxon>
        <taxon>Pseudomonadaceae</taxon>
        <taxon>Pseudomonas</taxon>
    </lineage>
</organism>
<dbReference type="Pfam" id="PF13508">
    <property type="entry name" value="Acetyltransf_7"/>
    <property type="match status" value="1"/>
</dbReference>
<dbReference type="SUPFAM" id="SSF55729">
    <property type="entry name" value="Acyl-CoA N-acyltransferases (Nat)"/>
    <property type="match status" value="1"/>
</dbReference>
<evidence type="ECO:0000259" key="1">
    <source>
        <dbReference type="PROSITE" id="PS51186"/>
    </source>
</evidence>